<protein>
    <submittedName>
        <fullName evidence="2">Alpha/Beta hydrolase protein</fullName>
    </submittedName>
</protein>
<keyword evidence="3" id="KW-1185">Reference proteome</keyword>
<evidence type="ECO:0000313" key="2">
    <source>
        <dbReference type="EMBL" id="ORX98447.1"/>
    </source>
</evidence>
<reference evidence="2 3" key="1">
    <citation type="submission" date="2016-07" db="EMBL/GenBank/DDBJ databases">
        <title>Pervasive Adenine N6-methylation of Active Genes in Fungi.</title>
        <authorList>
            <consortium name="DOE Joint Genome Institute"/>
            <person name="Mondo S.J."/>
            <person name="Dannebaum R.O."/>
            <person name="Kuo R.C."/>
            <person name="Labutti K."/>
            <person name="Haridas S."/>
            <person name="Kuo A."/>
            <person name="Salamov A."/>
            <person name="Ahrendt S.R."/>
            <person name="Lipzen A."/>
            <person name="Sullivan W."/>
            <person name="Andreopoulos W.B."/>
            <person name="Clum A."/>
            <person name="Lindquist E."/>
            <person name="Daum C."/>
            <person name="Ramamoorthy G.K."/>
            <person name="Gryganskyi A."/>
            <person name="Culley D."/>
            <person name="Magnuson J.K."/>
            <person name="James T.Y."/>
            <person name="O'Malley M.A."/>
            <person name="Stajich J.E."/>
            <person name="Spatafora J.W."/>
            <person name="Visel A."/>
            <person name="Grigoriev I.V."/>
        </authorList>
    </citation>
    <scope>NUCLEOTIDE SEQUENCE [LARGE SCALE GENOMIC DNA]</scope>
    <source>
        <strain evidence="2 3">CBS 115471</strain>
    </source>
</reference>
<gene>
    <name evidence="2" type="ORF">BCR34DRAFT_496109</name>
</gene>
<dbReference type="InterPro" id="IPR052897">
    <property type="entry name" value="Sec-Metab_Biosynth_Hydrolase"/>
</dbReference>
<dbReference type="GO" id="GO:0016787">
    <property type="term" value="F:hydrolase activity"/>
    <property type="evidence" value="ECO:0007669"/>
    <property type="project" value="UniProtKB-KW"/>
</dbReference>
<feature type="domain" description="AB hydrolase-1" evidence="1">
    <location>
        <begin position="17"/>
        <end position="254"/>
    </location>
</feature>
<comment type="caution">
    <text evidence="2">The sequence shown here is derived from an EMBL/GenBank/DDBJ whole genome shotgun (WGS) entry which is preliminary data.</text>
</comment>
<dbReference type="Pfam" id="PF12697">
    <property type="entry name" value="Abhydrolase_6"/>
    <property type="match status" value="1"/>
</dbReference>
<dbReference type="AlphaFoldDB" id="A0A1Y1YK94"/>
<dbReference type="InterPro" id="IPR000073">
    <property type="entry name" value="AB_hydrolase_1"/>
</dbReference>
<keyword evidence="2" id="KW-0378">Hydrolase</keyword>
<dbReference type="EMBL" id="MCFA01000215">
    <property type="protein sequence ID" value="ORX98447.1"/>
    <property type="molecule type" value="Genomic_DNA"/>
</dbReference>
<accession>A0A1Y1YK94</accession>
<proteinExistence type="predicted"/>
<dbReference type="InterPro" id="IPR029058">
    <property type="entry name" value="AB_hydrolase_fold"/>
</dbReference>
<sequence length="267" mass="28337">MSTTTAISSSAKPKPTLIFVHGAWHQPSTWNKLTPLLCAQDYTCIKISLPSTQGSNTATLGDDIAAVRSSISNETSAGRDVIVIAHSYGGAVGQSAIKGFTRPNDSPSESHGHVLGLILISSGFGITGQSFIGGLGGVPPPTWSAAPTGYAELTNIIPSAELFYHDLPADEAEYWVSQLTKQSLKALMEGGEDSYSGWKDCKTWILLSVEDKAFPVEAQRALVGWARGEGAKVEVRELASSHSAMLSQPEKVAEFVVEAVDDFVGEK</sequence>
<dbReference type="Proteomes" id="UP000193144">
    <property type="component" value="Unassembled WGS sequence"/>
</dbReference>
<organism evidence="2 3">
    <name type="scientific">Clohesyomyces aquaticus</name>
    <dbReference type="NCBI Taxonomy" id="1231657"/>
    <lineage>
        <taxon>Eukaryota</taxon>
        <taxon>Fungi</taxon>
        <taxon>Dikarya</taxon>
        <taxon>Ascomycota</taxon>
        <taxon>Pezizomycotina</taxon>
        <taxon>Dothideomycetes</taxon>
        <taxon>Pleosporomycetidae</taxon>
        <taxon>Pleosporales</taxon>
        <taxon>Lindgomycetaceae</taxon>
        <taxon>Clohesyomyces</taxon>
    </lineage>
</organism>
<evidence type="ECO:0000259" key="1">
    <source>
        <dbReference type="Pfam" id="PF12697"/>
    </source>
</evidence>
<name>A0A1Y1YK94_9PLEO</name>
<dbReference type="Gene3D" id="3.40.50.1820">
    <property type="entry name" value="alpha/beta hydrolase"/>
    <property type="match status" value="1"/>
</dbReference>
<dbReference type="PANTHER" id="PTHR37017">
    <property type="entry name" value="AB HYDROLASE-1 DOMAIN-CONTAINING PROTEIN-RELATED"/>
    <property type="match status" value="1"/>
</dbReference>
<dbReference type="PANTHER" id="PTHR37017:SF3">
    <property type="entry name" value="AB HYDROLASE-1 DOMAIN-CONTAINING PROTEIN"/>
    <property type="match status" value="1"/>
</dbReference>
<dbReference type="SUPFAM" id="SSF53474">
    <property type="entry name" value="alpha/beta-Hydrolases"/>
    <property type="match status" value="1"/>
</dbReference>
<dbReference type="OrthoDB" id="408373at2759"/>
<evidence type="ECO:0000313" key="3">
    <source>
        <dbReference type="Proteomes" id="UP000193144"/>
    </source>
</evidence>
<dbReference type="STRING" id="1231657.A0A1Y1YK94"/>